<feature type="domain" description="Aminoglycoside phosphotransferase" evidence="1">
    <location>
        <begin position="50"/>
        <end position="261"/>
    </location>
</feature>
<dbReference type="HOGENOM" id="CLU_021768_0_0_1"/>
<evidence type="ECO:0000313" key="2">
    <source>
        <dbReference type="EMBL" id="KIM36535.1"/>
    </source>
</evidence>
<gene>
    <name evidence="2" type="ORF">M413DRAFT_78127</name>
</gene>
<reference evidence="2 3" key="1">
    <citation type="submission" date="2014-04" db="EMBL/GenBank/DDBJ databases">
        <authorList>
            <consortium name="DOE Joint Genome Institute"/>
            <person name="Kuo A."/>
            <person name="Gay G."/>
            <person name="Dore J."/>
            <person name="Kohler A."/>
            <person name="Nagy L.G."/>
            <person name="Floudas D."/>
            <person name="Copeland A."/>
            <person name="Barry K.W."/>
            <person name="Cichocki N."/>
            <person name="Veneault-Fourrey C."/>
            <person name="LaButti K."/>
            <person name="Lindquist E.A."/>
            <person name="Lipzen A."/>
            <person name="Lundell T."/>
            <person name="Morin E."/>
            <person name="Murat C."/>
            <person name="Sun H."/>
            <person name="Tunlid A."/>
            <person name="Henrissat B."/>
            <person name="Grigoriev I.V."/>
            <person name="Hibbett D.S."/>
            <person name="Martin F."/>
            <person name="Nordberg H.P."/>
            <person name="Cantor M.N."/>
            <person name="Hua S.X."/>
        </authorList>
    </citation>
    <scope>NUCLEOTIDE SEQUENCE [LARGE SCALE GENOMIC DNA]</scope>
    <source>
        <strain evidence="3">h7</strain>
    </source>
</reference>
<dbReference type="InterPro" id="IPR051678">
    <property type="entry name" value="AGP_Transferase"/>
</dbReference>
<dbReference type="InterPro" id="IPR011009">
    <property type="entry name" value="Kinase-like_dom_sf"/>
</dbReference>
<keyword evidence="3" id="KW-1185">Reference proteome</keyword>
<dbReference type="InterPro" id="IPR002575">
    <property type="entry name" value="Aminoglycoside_PTrfase"/>
</dbReference>
<evidence type="ECO:0000313" key="3">
    <source>
        <dbReference type="Proteomes" id="UP000053424"/>
    </source>
</evidence>
<proteinExistence type="predicted"/>
<dbReference type="SUPFAM" id="SSF56112">
    <property type="entry name" value="Protein kinase-like (PK-like)"/>
    <property type="match status" value="1"/>
</dbReference>
<accession>A0A0C3BIK0</accession>
<dbReference type="PANTHER" id="PTHR21310">
    <property type="entry name" value="AMINOGLYCOSIDE PHOSPHOTRANSFERASE-RELATED-RELATED"/>
    <property type="match status" value="1"/>
</dbReference>
<dbReference type="OrthoDB" id="2906425at2759"/>
<protein>
    <recommendedName>
        <fullName evidence="1">Aminoglycoside phosphotransferase domain-containing protein</fullName>
    </recommendedName>
</protein>
<dbReference type="Proteomes" id="UP000053424">
    <property type="component" value="Unassembled WGS sequence"/>
</dbReference>
<organism evidence="2 3">
    <name type="scientific">Hebeloma cylindrosporum</name>
    <dbReference type="NCBI Taxonomy" id="76867"/>
    <lineage>
        <taxon>Eukaryota</taxon>
        <taxon>Fungi</taxon>
        <taxon>Dikarya</taxon>
        <taxon>Basidiomycota</taxon>
        <taxon>Agaricomycotina</taxon>
        <taxon>Agaricomycetes</taxon>
        <taxon>Agaricomycetidae</taxon>
        <taxon>Agaricales</taxon>
        <taxon>Agaricineae</taxon>
        <taxon>Hymenogastraceae</taxon>
        <taxon>Hebeloma</taxon>
    </lineage>
</organism>
<evidence type="ECO:0000259" key="1">
    <source>
        <dbReference type="Pfam" id="PF01636"/>
    </source>
</evidence>
<dbReference type="Gene3D" id="3.90.1200.10">
    <property type="match status" value="1"/>
</dbReference>
<name>A0A0C3BIK0_HEBCY</name>
<dbReference type="EMBL" id="KN831804">
    <property type="protein sequence ID" value="KIM36535.1"/>
    <property type="molecule type" value="Genomic_DNA"/>
</dbReference>
<dbReference type="AlphaFoldDB" id="A0A0C3BIK0"/>
<dbReference type="Pfam" id="PF01636">
    <property type="entry name" value="APH"/>
    <property type="match status" value="1"/>
</dbReference>
<reference evidence="3" key="2">
    <citation type="submission" date="2015-01" db="EMBL/GenBank/DDBJ databases">
        <title>Evolutionary Origins and Diversification of the Mycorrhizal Mutualists.</title>
        <authorList>
            <consortium name="DOE Joint Genome Institute"/>
            <consortium name="Mycorrhizal Genomics Consortium"/>
            <person name="Kohler A."/>
            <person name="Kuo A."/>
            <person name="Nagy L.G."/>
            <person name="Floudas D."/>
            <person name="Copeland A."/>
            <person name="Barry K.W."/>
            <person name="Cichocki N."/>
            <person name="Veneault-Fourrey C."/>
            <person name="LaButti K."/>
            <person name="Lindquist E.A."/>
            <person name="Lipzen A."/>
            <person name="Lundell T."/>
            <person name="Morin E."/>
            <person name="Murat C."/>
            <person name="Riley R."/>
            <person name="Ohm R."/>
            <person name="Sun H."/>
            <person name="Tunlid A."/>
            <person name="Henrissat B."/>
            <person name="Grigoriev I.V."/>
            <person name="Hibbett D.S."/>
            <person name="Martin F."/>
        </authorList>
    </citation>
    <scope>NUCLEOTIDE SEQUENCE [LARGE SCALE GENOMIC DNA]</scope>
    <source>
        <strain evidence="3">h7</strain>
    </source>
</reference>
<dbReference type="PANTHER" id="PTHR21310:SF54">
    <property type="entry name" value="AMINOGLYCOSIDE PHOSPHOTRANSFERASE DOMAIN-CONTAINING PROTEIN"/>
    <property type="match status" value="1"/>
</dbReference>
<sequence>MLPTDETIFFQESSFFKHHSLSDLPNVDEIAAAALPGYNRWVSIFPKLSLAVKRTRRTERYRASAVEGQTMWALRKFLPEVRVPEVYGWRRDGDELFVFMELIKGDTLYDRWNDLTEQEKAQIFTELGTMTDALRRLVRPPEEEFIGAIGGQPMMEQLCFGQISKAFPNSVAFYEFVMRIPFSERERAFENGSRPLPFESPIVFTHSDMHAANVFITPRSSNEPPRVLAIIDWEQSGWVPSFWECAKHMYLLMFEKGQRKEMLERLAKVSGEVPEGVFMAFAEYVHSHGGYM</sequence>